<dbReference type="PROSITE" id="PS52016">
    <property type="entry name" value="TONB_DEPENDENT_REC_3"/>
    <property type="match status" value="1"/>
</dbReference>
<comment type="subcellular location">
    <subcellularLocation>
        <location evidence="1 10">Cell outer membrane</location>
        <topology evidence="1 10">Multi-pass membrane protein</topology>
    </subcellularLocation>
</comment>
<accession>A0A6P1Y147</accession>
<evidence type="ECO:0000256" key="11">
    <source>
        <dbReference type="RuleBase" id="RU003357"/>
    </source>
</evidence>
<evidence type="ECO:0000256" key="10">
    <source>
        <dbReference type="PROSITE-ProRule" id="PRU01360"/>
    </source>
</evidence>
<dbReference type="GO" id="GO:0009279">
    <property type="term" value="C:cell outer membrane"/>
    <property type="evidence" value="ECO:0007669"/>
    <property type="project" value="UniProtKB-SubCell"/>
</dbReference>
<evidence type="ECO:0000256" key="6">
    <source>
        <dbReference type="ARBA" id="ARBA00023077"/>
    </source>
</evidence>
<evidence type="ECO:0000256" key="7">
    <source>
        <dbReference type="ARBA" id="ARBA00023136"/>
    </source>
</evidence>
<evidence type="ECO:0000256" key="2">
    <source>
        <dbReference type="ARBA" id="ARBA00022448"/>
    </source>
</evidence>
<evidence type="ECO:0000256" key="5">
    <source>
        <dbReference type="ARBA" id="ARBA00022729"/>
    </source>
</evidence>
<dbReference type="AlphaFoldDB" id="A0A6P1Y147"/>
<organism evidence="16 17">
    <name type="scientific">Treponema vincentii</name>
    <dbReference type="NCBI Taxonomy" id="69710"/>
    <lineage>
        <taxon>Bacteria</taxon>
        <taxon>Pseudomonadati</taxon>
        <taxon>Spirochaetota</taxon>
        <taxon>Spirochaetia</taxon>
        <taxon>Spirochaetales</taxon>
        <taxon>Treponemataceae</taxon>
        <taxon>Treponema</taxon>
    </lineage>
</organism>
<name>A0A6P1Y147_9SPIR</name>
<evidence type="ECO:0000259" key="15">
    <source>
        <dbReference type="Pfam" id="PF07715"/>
    </source>
</evidence>
<feature type="domain" description="TonB-dependent receptor plug" evidence="15">
    <location>
        <begin position="43"/>
        <end position="143"/>
    </location>
</feature>
<gene>
    <name evidence="16" type="ORF">GWP43_08850</name>
</gene>
<dbReference type="Gene3D" id="2.170.130.10">
    <property type="entry name" value="TonB-dependent receptor, plug domain"/>
    <property type="match status" value="1"/>
</dbReference>
<dbReference type="GO" id="GO:0015344">
    <property type="term" value="F:siderophore uptake transmembrane transporter activity"/>
    <property type="evidence" value="ECO:0007669"/>
    <property type="project" value="TreeGrafter"/>
</dbReference>
<dbReference type="Pfam" id="PF07715">
    <property type="entry name" value="Plug"/>
    <property type="match status" value="1"/>
</dbReference>
<evidence type="ECO:0000256" key="8">
    <source>
        <dbReference type="ARBA" id="ARBA00023170"/>
    </source>
</evidence>
<keyword evidence="2 10" id="KW-0813">Transport</keyword>
<dbReference type="InterPro" id="IPR037066">
    <property type="entry name" value="Plug_dom_sf"/>
</dbReference>
<keyword evidence="4 10" id="KW-0812">Transmembrane</keyword>
<protein>
    <submittedName>
        <fullName evidence="16">TonB-dependent receptor</fullName>
    </submittedName>
</protein>
<keyword evidence="9 10" id="KW-0998">Cell outer membrane</keyword>
<keyword evidence="3 10" id="KW-1134">Transmembrane beta strand</keyword>
<dbReference type="Pfam" id="PF00593">
    <property type="entry name" value="TonB_dep_Rec_b-barrel"/>
    <property type="match status" value="1"/>
</dbReference>
<evidence type="ECO:0000256" key="4">
    <source>
        <dbReference type="ARBA" id="ARBA00022692"/>
    </source>
</evidence>
<evidence type="ECO:0000259" key="14">
    <source>
        <dbReference type="Pfam" id="PF00593"/>
    </source>
</evidence>
<proteinExistence type="inferred from homology"/>
<dbReference type="InterPro" id="IPR012910">
    <property type="entry name" value="Plug_dom"/>
</dbReference>
<evidence type="ECO:0000313" key="17">
    <source>
        <dbReference type="Proteomes" id="UP000464374"/>
    </source>
</evidence>
<keyword evidence="8 16" id="KW-0675">Receptor</keyword>
<comment type="similarity">
    <text evidence="10 11">Belongs to the TonB-dependent receptor family.</text>
</comment>
<dbReference type="Proteomes" id="UP000464374">
    <property type="component" value="Chromosome"/>
</dbReference>
<feature type="domain" description="TonB-dependent receptor-like beta-barrel" evidence="14">
    <location>
        <begin position="228"/>
        <end position="638"/>
    </location>
</feature>
<keyword evidence="5 13" id="KW-0732">Signal</keyword>
<dbReference type="PANTHER" id="PTHR30069:SF29">
    <property type="entry name" value="HEMOGLOBIN AND HEMOGLOBIN-HAPTOGLOBIN-BINDING PROTEIN 1-RELATED"/>
    <property type="match status" value="1"/>
</dbReference>
<dbReference type="KEGG" id="trz:GWP43_08850"/>
<dbReference type="PANTHER" id="PTHR30069">
    <property type="entry name" value="TONB-DEPENDENT OUTER MEMBRANE RECEPTOR"/>
    <property type="match status" value="1"/>
</dbReference>
<dbReference type="SUPFAM" id="SSF56935">
    <property type="entry name" value="Porins"/>
    <property type="match status" value="1"/>
</dbReference>
<evidence type="ECO:0000256" key="9">
    <source>
        <dbReference type="ARBA" id="ARBA00023237"/>
    </source>
</evidence>
<dbReference type="GO" id="GO:0044718">
    <property type="term" value="P:siderophore transmembrane transport"/>
    <property type="evidence" value="ECO:0007669"/>
    <property type="project" value="TreeGrafter"/>
</dbReference>
<dbReference type="EMBL" id="CP048020">
    <property type="protein sequence ID" value="QHX43528.1"/>
    <property type="molecule type" value="Genomic_DNA"/>
</dbReference>
<dbReference type="Gene3D" id="2.40.170.20">
    <property type="entry name" value="TonB-dependent receptor, beta-barrel domain"/>
    <property type="match status" value="1"/>
</dbReference>
<evidence type="ECO:0000256" key="3">
    <source>
        <dbReference type="ARBA" id="ARBA00022452"/>
    </source>
</evidence>
<keyword evidence="7 10" id="KW-0472">Membrane</keyword>
<dbReference type="InterPro" id="IPR039426">
    <property type="entry name" value="TonB-dep_rcpt-like"/>
</dbReference>
<evidence type="ECO:0000256" key="1">
    <source>
        <dbReference type="ARBA" id="ARBA00004571"/>
    </source>
</evidence>
<feature type="compositionally biased region" description="Low complexity" evidence="12">
    <location>
        <begin position="685"/>
        <end position="697"/>
    </location>
</feature>
<dbReference type="InterPro" id="IPR036942">
    <property type="entry name" value="Beta-barrel_TonB_sf"/>
</dbReference>
<reference evidence="16 17" key="1">
    <citation type="submission" date="2020-01" db="EMBL/GenBank/DDBJ databases">
        <title>Complete genome sequence of a human oral phylogroup 1 Treponema sp. strain ATCC 700766, originally isolated from periodontitis dental plaque.</title>
        <authorList>
            <person name="Chan Y."/>
            <person name="Huo Y.-B."/>
            <person name="Yu X.-L."/>
            <person name="Zeng H."/>
            <person name="Leung W.-K."/>
            <person name="Watt R.M."/>
        </authorList>
    </citation>
    <scope>NUCLEOTIDE SEQUENCE [LARGE SCALE GENOMIC DNA]</scope>
    <source>
        <strain evidence="16 17">OMZ 804</strain>
    </source>
</reference>
<keyword evidence="6 11" id="KW-0798">TonB box</keyword>
<evidence type="ECO:0000313" key="16">
    <source>
        <dbReference type="EMBL" id="QHX43528.1"/>
    </source>
</evidence>
<dbReference type="InterPro" id="IPR000531">
    <property type="entry name" value="Beta-barrel_TonB"/>
</dbReference>
<feature type="chain" id="PRO_5026940231" evidence="13">
    <location>
        <begin position="22"/>
        <end position="716"/>
    </location>
</feature>
<sequence length="716" mass="80012">MKYCKKCMIAAMFCCGVSLYAQETKKAPVIVITGNKIEQVAEESVEKVTVVSEEKIAEMGAKNAAEVLQNIPGVTITEHPMEGVSMQGFSGAYVKVLIDGVAVGGDVGGASPIALIPASDIDHIEIVKGASSALYGSDAMGGVINIITKKNRTNWSVTTKQEIDIHKHYYGMAGFSFKHKAFGLQGIGSFDNMPGMITRNADPLGRQIDTFIFPKTRMGFGRLTADIYTTYGPVKLYGVYTNHNRYMNQSEDIANRFISEKGEAGIKSSLTFGEMAQVNIFSSYKYFKHIFDEIYTASGSPNRRNSVFHELENEINANFDFSIAHSLLAGINAKWAMMQGREFPKPKHSVLLGLFTQYTWNMQGEDVLRLISGLRFDIAPPLQKGEGTLAQFTPKFTLRYDPLDSLTIRFSYGMGFKVPTLQQKYWLFFHSAPANFVLLGNPALKPEYSHGFNASIEYKPVKGLTFGISGYFNYVNNLIFAVETDKRTGTFPDANGVLHRVTGIRQYQNIDRVMTTGGDFSVQYQWKWIETTLTYTIAGMYNYDLQNKRYYHGAYYVPHQIKLNITGIIPVWLTRITLGINWDAPQNIRRGYDIRAADKLKLTDENYIASPDKLLLNLHISQKFWNDRIEVYAGIKNLLNNISFMKGTDGRTMKDFYGLQEGIVGYFGVGIKYDAAPVKKEQKPQEPAQDAAPPAMQTGESIPMPAEGTMMPGVQQ</sequence>
<evidence type="ECO:0000256" key="13">
    <source>
        <dbReference type="SAM" id="SignalP"/>
    </source>
</evidence>
<feature type="region of interest" description="Disordered" evidence="12">
    <location>
        <begin position="679"/>
        <end position="716"/>
    </location>
</feature>
<evidence type="ECO:0000256" key="12">
    <source>
        <dbReference type="SAM" id="MobiDB-lite"/>
    </source>
</evidence>
<feature type="signal peptide" evidence="13">
    <location>
        <begin position="1"/>
        <end position="21"/>
    </location>
</feature>
<dbReference type="CDD" id="cd01347">
    <property type="entry name" value="ligand_gated_channel"/>
    <property type="match status" value="1"/>
</dbReference>